<dbReference type="Gene3D" id="3.40.630.10">
    <property type="entry name" value="Zn peptidases"/>
    <property type="match status" value="1"/>
</dbReference>
<keyword evidence="6" id="KW-0479">Metal-binding</keyword>
<dbReference type="InterPro" id="IPR000834">
    <property type="entry name" value="Peptidase_M14"/>
</dbReference>
<evidence type="ECO:0000256" key="13">
    <source>
        <dbReference type="ARBA" id="ARBA00023157"/>
    </source>
</evidence>
<name>A0ABN8NRU2_9CNID</name>
<comment type="function">
    <text evidence="2">Extracellular metalloprotease that contributes to pathogenicity.</text>
</comment>
<evidence type="ECO:0000259" key="16">
    <source>
        <dbReference type="PROSITE" id="PS52035"/>
    </source>
</evidence>
<evidence type="ECO:0000256" key="8">
    <source>
        <dbReference type="ARBA" id="ARBA00022801"/>
    </source>
</evidence>
<comment type="cofactor">
    <cofactor evidence="1">
        <name>Zn(2+)</name>
        <dbReference type="ChEBI" id="CHEBI:29105"/>
    </cofactor>
</comment>
<dbReference type="SUPFAM" id="SSF54897">
    <property type="entry name" value="Protease propeptides/inhibitors"/>
    <property type="match status" value="1"/>
</dbReference>
<organism evidence="17 18">
    <name type="scientific">Porites lobata</name>
    <dbReference type="NCBI Taxonomy" id="104759"/>
    <lineage>
        <taxon>Eukaryota</taxon>
        <taxon>Metazoa</taxon>
        <taxon>Cnidaria</taxon>
        <taxon>Anthozoa</taxon>
        <taxon>Hexacorallia</taxon>
        <taxon>Scleractinia</taxon>
        <taxon>Fungiina</taxon>
        <taxon>Poritidae</taxon>
        <taxon>Porites</taxon>
    </lineage>
</organism>
<evidence type="ECO:0000256" key="1">
    <source>
        <dbReference type="ARBA" id="ARBA00001947"/>
    </source>
</evidence>
<dbReference type="PROSITE" id="PS00132">
    <property type="entry name" value="CARBOXYPEPT_ZN_1"/>
    <property type="match status" value="1"/>
</dbReference>
<evidence type="ECO:0000313" key="18">
    <source>
        <dbReference type="Proteomes" id="UP001159405"/>
    </source>
</evidence>
<keyword evidence="7" id="KW-0732">Signal</keyword>
<dbReference type="PRINTS" id="PR00765">
    <property type="entry name" value="CRBOXYPTASEA"/>
</dbReference>
<dbReference type="PANTHER" id="PTHR11705">
    <property type="entry name" value="PROTEASE FAMILY M14 CARBOXYPEPTIDASE A,B"/>
    <property type="match status" value="1"/>
</dbReference>
<keyword evidence="5" id="KW-0645">Protease</keyword>
<evidence type="ECO:0000256" key="9">
    <source>
        <dbReference type="ARBA" id="ARBA00022833"/>
    </source>
</evidence>
<keyword evidence="4" id="KW-0121">Carboxypeptidase</keyword>
<keyword evidence="10" id="KW-0843">Virulence</keyword>
<evidence type="ECO:0000256" key="4">
    <source>
        <dbReference type="ARBA" id="ARBA00022645"/>
    </source>
</evidence>
<protein>
    <recommendedName>
        <fullName evidence="16">Peptidase M14 domain-containing protein</fullName>
    </recommendedName>
</protein>
<keyword evidence="12" id="KW-0865">Zymogen</keyword>
<dbReference type="PROSITE" id="PS00133">
    <property type="entry name" value="CARBOXYPEPT_ZN_2"/>
    <property type="match status" value="1"/>
</dbReference>
<dbReference type="PANTHER" id="PTHR11705:SF143">
    <property type="entry name" value="SLL0236 PROTEIN"/>
    <property type="match status" value="1"/>
</dbReference>
<evidence type="ECO:0000256" key="10">
    <source>
        <dbReference type="ARBA" id="ARBA00023026"/>
    </source>
</evidence>
<feature type="active site" description="Proton donor/acceptor" evidence="14">
    <location>
        <position position="425"/>
    </location>
</feature>
<keyword evidence="13" id="KW-1015">Disulfide bond</keyword>
<dbReference type="Pfam" id="PF02244">
    <property type="entry name" value="Propep_M14"/>
    <property type="match status" value="1"/>
</dbReference>
<evidence type="ECO:0000256" key="14">
    <source>
        <dbReference type="PROSITE-ProRule" id="PRU01379"/>
    </source>
</evidence>
<evidence type="ECO:0000313" key="17">
    <source>
        <dbReference type="EMBL" id="CAH3117909.1"/>
    </source>
</evidence>
<comment type="caution">
    <text evidence="17">The sequence shown here is derived from an EMBL/GenBank/DDBJ whole genome shotgun (WGS) entry which is preliminary data.</text>
</comment>
<reference evidence="17 18" key="1">
    <citation type="submission" date="2022-05" db="EMBL/GenBank/DDBJ databases">
        <authorList>
            <consortium name="Genoscope - CEA"/>
            <person name="William W."/>
        </authorList>
    </citation>
    <scope>NUCLEOTIDE SEQUENCE [LARGE SCALE GENOMIC DNA]</scope>
</reference>
<dbReference type="Gene3D" id="3.30.70.340">
    <property type="entry name" value="Metallocarboxypeptidase-like"/>
    <property type="match status" value="1"/>
</dbReference>
<evidence type="ECO:0000256" key="12">
    <source>
        <dbReference type="ARBA" id="ARBA00023145"/>
    </source>
</evidence>
<sequence>MVNCVCPAYSTPGFTRSKLQGCLCYSCSGSSLTDLESTGRAERNRGYDQEGNPASDVVLLKQIDFWTRPGQLNQTVDIEVSDEDFEKLSLVLKEHAGMELTIQIDNLQQLINEQLEQNKASARNDLLKAEQITDKLEEMRRSSGGLAEIFELGKKGKGRKRVKRGKGKKKTLRAIKISIDDDKPVFFIQCGIHAREWISPATCINLSSFALYATTHITAFQISFTTVLCFNFFDTQMIQKSASDASAMLNKMSFVILPVFNPDGYEYTWTNDGRMWRKNRRKNKKSSRCVGVDLNRNWSYKWGGEGASPNECDQTYRGKKAFSEKETKSVSKYLEGLNKQGRLKGFIDFHAFSQMWFIPWGYTSTKTNDHEEQMRVAKIAVEAIRRKHGKSYKYGSSAVLLYKAAGGSEDWTYGSLGVKYSFTVELPPRGANPGFILPPSQIITTGEEIFEGLKALVTAMRI</sequence>
<dbReference type="InterPro" id="IPR057246">
    <property type="entry name" value="CARBOXYPEPT_ZN_1"/>
</dbReference>
<dbReference type="PROSITE" id="PS52035">
    <property type="entry name" value="PEPTIDASE_M14"/>
    <property type="match status" value="1"/>
</dbReference>
<evidence type="ECO:0000256" key="15">
    <source>
        <dbReference type="SAM" id="Coils"/>
    </source>
</evidence>
<dbReference type="Pfam" id="PF00246">
    <property type="entry name" value="Peptidase_M14"/>
    <property type="match status" value="1"/>
</dbReference>
<keyword evidence="15" id="KW-0175">Coiled coil</keyword>
<dbReference type="CDD" id="cd03860">
    <property type="entry name" value="M14_CP_A-B_like"/>
    <property type="match status" value="1"/>
</dbReference>
<dbReference type="InterPro" id="IPR003146">
    <property type="entry name" value="M14A_act_pep"/>
</dbReference>
<keyword evidence="11" id="KW-0482">Metalloprotease</keyword>
<proteinExistence type="inferred from homology"/>
<keyword evidence="18" id="KW-1185">Reference proteome</keyword>
<dbReference type="EMBL" id="CALNXK010000031">
    <property type="protein sequence ID" value="CAH3117909.1"/>
    <property type="molecule type" value="Genomic_DNA"/>
</dbReference>
<dbReference type="SMART" id="SM00631">
    <property type="entry name" value="Zn_pept"/>
    <property type="match status" value="1"/>
</dbReference>
<dbReference type="InterPro" id="IPR036990">
    <property type="entry name" value="M14A-like_propep"/>
</dbReference>
<evidence type="ECO:0000256" key="5">
    <source>
        <dbReference type="ARBA" id="ARBA00022670"/>
    </source>
</evidence>
<comment type="similarity">
    <text evidence="3 14">Belongs to the peptidase M14 family.</text>
</comment>
<keyword evidence="9" id="KW-0862">Zinc</keyword>
<gene>
    <name evidence="17" type="ORF">PLOB_00026157</name>
</gene>
<evidence type="ECO:0000256" key="11">
    <source>
        <dbReference type="ARBA" id="ARBA00023049"/>
    </source>
</evidence>
<dbReference type="SUPFAM" id="SSF53187">
    <property type="entry name" value="Zn-dependent exopeptidases"/>
    <property type="match status" value="1"/>
</dbReference>
<evidence type="ECO:0000256" key="3">
    <source>
        <dbReference type="ARBA" id="ARBA00005988"/>
    </source>
</evidence>
<evidence type="ECO:0000256" key="6">
    <source>
        <dbReference type="ARBA" id="ARBA00022723"/>
    </source>
</evidence>
<accession>A0ABN8NRU2</accession>
<dbReference type="Proteomes" id="UP001159405">
    <property type="component" value="Unassembled WGS sequence"/>
</dbReference>
<evidence type="ECO:0000256" key="2">
    <source>
        <dbReference type="ARBA" id="ARBA00003091"/>
    </source>
</evidence>
<dbReference type="InterPro" id="IPR057247">
    <property type="entry name" value="CARBOXYPEPT_ZN_2"/>
</dbReference>
<keyword evidence="8" id="KW-0378">Hydrolase</keyword>
<feature type="coiled-coil region" evidence="15">
    <location>
        <begin position="97"/>
        <end position="139"/>
    </location>
</feature>
<evidence type="ECO:0000256" key="7">
    <source>
        <dbReference type="ARBA" id="ARBA00022729"/>
    </source>
</evidence>
<feature type="domain" description="Peptidase M14" evidence="16">
    <location>
        <begin position="125"/>
        <end position="460"/>
    </location>
</feature>